<dbReference type="Pfam" id="PF03715">
    <property type="entry name" value="Noc2"/>
    <property type="match status" value="1"/>
</dbReference>
<proteinExistence type="inferred from homology"/>
<dbReference type="PANTHER" id="PTHR12687:SF4">
    <property type="entry name" value="NUCLEOLAR COMPLEX PROTEIN 2 HOMOLOG"/>
    <property type="match status" value="1"/>
</dbReference>
<evidence type="ECO:0008006" key="7">
    <source>
        <dbReference type="Google" id="ProtNLM"/>
    </source>
</evidence>
<evidence type="ECO:0000313" key="5">
    <source>
        <dbReference type="EMBL" id="CAH0380860.1"/>
    </source>
</evidence>
<reference evidence="5" key="1">
    <citation type="submission" date="2021-12" db="EMBL/GenBank/DDBJ databases">
        <authorList>
            <person name="King R."/>
        </authorList>
    </citation>
    <scope>NUCLEOTIDE SEQUENCE</scope>
</reference>
<sequence length="648" mass="74756">MVAELGYVMLFCLYLILRYIESRWNFEVRKMVVSEDVNMSTCSDNESEMETGSEVDDNAGEASENEGEQTLSNHKKSLKKLEQTDPEFYKFLEEHDKNLLVFSDEDEKDDDEEDVDDEDADAKNDKTQDVDSEESDFEDDAPKKKIKDGKGRTIVTQSLIEHWQQKLRSNDKCYRTLVRVMNAFQAALQRVKPEDSRSNMRYRVDGGAVFNGVIQLCVVDLQPALVRFMGIKGRLTQNMLEHNKKFLKIRNPIKKYALGLIELIGAVSSENIVCVLLKHLHQLLVFVVSVHLKTMIFKKLLRRLVSLWSTSSETIRVIAFVCLLRLAQLMHPLLEGMLKRMYISYVANCKFMSPTTMGSIQFMRKSLAELFGLDETIAYHHGFLYIRQLAIHLRNAVTVNSKESIQAVYNWQYVSSLNLWVDLLVSAQDKEKLHSLQYPLIQIIIGCIKLVPAAKYYPLRFKLIRMLTKLSTETGVFIPVLPLILEVLNNYDFNKRNKVVSMKPMTLTCVLTVSKQQLAENAFKDAIMDLIYSCTLEYLSGESYRQSFPDLVVFANLQIKKFTKSCTNSHYVRKLKQLLEKINENSKFIDTERRKAAIPLNEEKKIRAWELNMRQRGTPLGKFFASYSAKSRRDALIKDGQKPMTIKV</sequence>
<dbReference type="InterPro" id="IPR005343">
    <property type="entry name" value="Noc2"/>
</dbReference>
<gene>
    <name evidence="5" type="ORF">BEMITA_LOCUS570</name>
</gene>
<dbReference type="Proteomes" id="UP001152759">
    <property type="component" value="Chromosome 1"/>
</dbReference>
<keyword evidence="6" id="KW-1185">Reference proteome</keyword>
<dbReference type="GO" id="GO:0003714">
    <property type="term" value="F:transcription corepressor activity"/>
    <property type="evidence" value="ECO:0007669"/>
    <property type="project" value="TreeGrafter"/>
</dbReference>
<dbReference type="AlphaFoldDB" id="A0A9P0A0D7"/>
<organism evidence="5 6">
    <name type="scientific">Bemisia tabaci</name>
    <name type="common">Sweetpotato whitefly</name>
    <name type="synonym">Aleurodes tabaci</name>
    <dbReference type="NCBI Taxonomy" id="7038"/>
    <lineage>
        <taxon>Eukaryota</taxon>
        <taxon>Metazoa</taxon>
        <taxon>Ecdysozoa</taxon>
        <taxon>Arthropoda</taxon>
        <taxon>Hexapoda</taxon>
        <taxon>Insecta</taxon>
        <taxon>Pterygota</taxon>
        <taxon>Neoptera</taxon>
        <taxon>Paraneoptera</taxon>
        <taxon>Hemiptera</taxon>
        <taxon>Sternorrhyncha</taxon>
        <taxon>Aleyrodoidea</taxon>
        <taxon>Aleyrodidae</taxon>
        <taxon>Aleyrodinae</taxon>
        <taxon>Bemisia</taxon>
    </lineage>
</organism>
<dbReference type="SUPFAM" id="SSF48371">
    <property type="entry name" value="ARM repeat"/>
    <property type="match status" value="1"/>
</dbReference>
<evidence type="ECO:0000256" key="2">
    <source>
        <dbReference type="ARBA" id="ARBA00005907"/>
    </source>
</evidence>
<dbReference type="EMBL" id="OU963862">
    <property type="protein sequence ID" value="CAH0380860.1"/>
    <property type="molecule type" value="Genomic_DNA"/>
</dbReference>
<feature type="compositionally biased region" description="Acidic residues" evidence="4">
    <location>
        <begin position="45"/>
        <end position="67"/>
    </location>
</feature>
<dbReference type="GO" id="GO:0005654">
    <property type="term" value="C:nucleoplasm"/>
    <property type="evidence" value="ECO:0007669"/>
    <property type="project" value="TreeGrafter"/>
</dbReference>
<dbReference type="PANTHER" id="PTHR12687">
    <property type="entry name" value="NUCLEOLAR COMPLEX 2 AND RAD4-RELATED"/>
    <property type="match status" value="1"/>
</dbReference>
<dbReference type="GO" id="GO:0042393">
    <property type="term" value="F:histone binding"/>
    <property type="evidence" value="ECO:0007669"/>
    <property type="project" value="TreeGrafter"/>
</dbReference>
<evidence type="ECO:0000256" key="1">
    <source>
        <dbReference type="ARBA" id="ARBA00004123"/>
    </source>
</evidence>
<feature type="region of interest" description="Disordered" evidence="4">
    <location>
        <begin position="102"/>
        <end position="148"/>
    </location>
</feature>
<dbReference type="GO" id="GO:0000122">
    <property type="term" value="P:negative regulation of transcription by RNA polymerase II"/>
    <property type="evidence" value="ECO:0007669"/>
    <property type="project" value="TreeGrafter"/>
</dbReference>
<evidence type="ECO:0000313" key="6">
    <source>
        <dbReference type="Proteomes" id="UP001152759"/>
    </source>
</evidence>
<keyword evidence="3" id="KW-0539">Nucleus</keyword>
<dbReference type="InterPro" id="IPR016024">
    <property type="entry name" value="ARM-type_fold"/>
</dbReference>
<accession>A0A9P0A0D7</accession>
<feature type="compositionally biased region" description="Acidic residues" evidence="4">
    <location>
        <begin position="103"/>
        <end position="120"/>
    </location>
</feature>
<comment type="subcellular location">
    <subcellularLocation>
        <location evidence="1">Nucleus</location>
    </subcellularLocation>
</comment>
<name>A0A9P0A0D7_BEMTA</name>
<evidence type="ECO:0000256" key="3">
    <source>
        <dbReference type="ARBA" id="ARBA00023242"/>
    </source>
</evidence>
<feature type="compositionally biased region" description="Acidic residues" evidence="4">
    <location>
        <begin position="130"/>
        <end position="139"/>
    </location>
</feature>
<comment type="similarity">
    <text evidence="2">Belongs to the NOC2 family.</text>
</comment>
<dbReference type="GO" id="GO:0042273">
    <property type="term" value="P:ribosomal large subunit biogenesis"/>
    <property type="evidence" value="ECO:0007669"/>
    <property type="project" value="TreeGrafter"/>
</dbReference>
<dbReference type="GO" id="GO:0030690">
    <property type="term" value="C:Noc1p-Noc2p complex"/>
    <property type="evidence" value="ECO:0007669"/>
    <property type="project" value="TreeGrafter"/>
</dbReference>
<dbReference type="GO" id="GO:0005730">
    <property type="term" value="C:nucleolus"/>
    <property type="evidence" value="ECO:0007669"/>
    <property type="project" value="TreeGrafter"/>
</dbReference>
<dbReference type="GO" id="GO:0030691">
    <property type="term" value="C:Noc2p-Noc3p complex"/>
    <property type="evidence" value="ECO:0007669"/>
    <property type="project" value="TreeGrafter"/>
</dbReference>
<feature type="region of interest" description="Disordered" evidence="4">
    <location>
        <begin position="40"/>
        <end position="75"/>
    </location>
</feature>
<protein>
    <recommendedName>
        <fullName evidence="7">Nucleolar complex protein 2 homolog</fullName>
    </recommendedName>
</protein>
<evidence type="ECO:0000256" key="4">
    <source>
        <dbReference type="SAM" id="MobiDB-lite"/>
    </source>
</evidence>